<gene>
    <name evidence="2" type="ORF">PAT3040_04023</name>
</gene>
<name>A0A2R5EUM3_9BACL</name>
<dbReference type="EMBL" id="BDQX01000230">
    <property type="protein sequence ID" value="GBG09379.1"/>
    <property type="molecule type" value="Genomic_DNA"/>
</dbReference>
<dbReference type="InterPro" id="IPR012338">
    <property type="entry name" value="Beta-lactam/transpept-like"/>
</dbReference>
<reference evidence="2 3" key="1">
    <citation type="submission" date="2017-08" db="EMBL/GenBank/DDBJ databases">
        <title>Substantial Increase in Enzyme Production by Combined Drug-Resistance Mutations in Paenibacillus agaridevorans.</title>
        <authorList>
            <person name="Tanaka Y."/>
            <person name="Funane K."/>
            <person name="Hosaka T."/>
            <person name="Shiwa Y."/>
            <person name="Fujita N."/>
            <person name="Miyazaki T."/>
            <person name="Yoshikawa H."/>
            <person name="Murakami K."/>
            <person name="Kasahara K."/>
            <person name="Inaoka T."/>
            <person name="Hiraga Y."/>
            <person name="Ochi K."/>
        </authorList>
    </citation>
    <scope>NUCLEOTIDE SEQUENCE [LARGE SCALE GENOMIC DNA]</scope>
    <source>
        <strain evidence="2 3">T-3040</strain>
    </source>
</reference>
<dbReference type="InterPro" id="IPR001466">
    <property type="entry name" value="Beta-lactam-related"/>
</dbReference>
<sequence>MSYLLEKGQWRDWQITSVIVHKGDRKETEWHEGGEDAIGPLYSCTKSVLSALIGIAVDRGDLPGVDEPIDRWFQRYAAGGGDDSWGQITIKQLLTMTPGFEWPDFDKPYWELRKSRDPVAYALNQPLVHLPGHAFTYNSGGSHLLSAILTEATGKSALQYAREHLFEPLGFRAAKWSERGGISEGGTGLALTGNDLVKFGVLYLKEGLWDGKRILSTSWISDSTTMHHRALLHYEPPIYGGFGYHWWCTPSNHNGVADGYFAFGHGGQYLMIVPELDTVIMVRKRITKRNEAIWSRKLIFDIILPGLLRT</sequence>
<evidence type="ECO:0000313" key="2">
    <source>
        <dbReference type="EMBL" id="GBG09379.1"/>
    </source>
</evidence>
<evidence type="ECO:0000259" key="1">
    <source>
        <dbReference type="Pfam" id="PF00144"/>
    </source>
</evidence>
<feature type="domain" description="Beta-lactamase-related" evidence="1">
    <location>
        <begin position="35"/>
        <end position="282"/>
    </location>
</feature>
<protein>
    <submittedName>
        <fullName evidence="2">Serine hydrolase</fullName>
    </submittedName>
</protein>
<dbReference type="PANTHER" id="PTHR43283">
    <property type="entry name" value="BETA-LACTAMASE-RELATED"/>
    <property type="match status" value="1"/>
</dbReference>
<dbReference type="RefSeq" id="WP_181376744.1">
    <property type="nucleotide sequence ID" value="NZ_BDQX01000230.1"/>
</dbReference>
<dbReference type="Pfam" id="PF00144">
    <property type="entry name" value="Beta-lactamase"/>
    <property type="match status" value="1"/>
</dbReference>
<proteinExistence type="predicted"/>
<dbReference type="GO" id="GO:0016787">
    <property type="term" value="F:hydrolase activity"/>
    <property type="evidence" value="ECO:0007669"/>
    <property type="project" value="UniProtKB-KW"/>
</dbReference>
<dbReference type="AlphaFoldDB" id="A0A2R5EUM3"/>
<keyword evidence="2" id="KW-0378">Hydrolase</keyword>
<dbReference type="Proteomes" id="UP000245202">
    <property type="component" value="Unassembled WGS sequence"/>
</dbReference>
<dbReference type="InterPro" id="IPR050789">
    <property type="entry name" value="Diverse_Enzym_Activities"/>
</dbReference>
<organism evidence="2 3">
    <name type="scientific">Paenibacillus agaridevorans</name>
    <dbReference type="NCBI Taxonomy" id="171404"/>
    <lineage>
        <taxon>Bacteria</taxon>
        <taxon>Bacillati</taxon>
        <taxon>Bacillota</taxon>
        <taxon>Bacilli</taxon>
        <taxon>Bacillales</taxon>
        <taxon>Paenibacillaceae</taxon>
        <taxon>Paenibacillus</taxon>
    </lineage>
</organism>
<comment type="caution">
    <text evidence="2">The sequence shown here is derived from an EMBL/GenBank/DDBJ whole genome shotgun (WGS) entry which is preliminary data.</text>
</comment>
<keyword evidence="3" id="KW-1185">Reference proteome</keyword>
<accession>A0A2R5EUM3</accession>
<dbReference type="Gene3D" id="3.40.710.10">
    <property type="entry name" value="DD-peptidase/beta-lactamase superfamily"/>
    <property type="match status" value="1"/>
</dbReference>
<dbReference type="SUPFAM" id="SSF56601">
    <property type="entry name" value="beta-lactamase/transpeptidase-like"/>
    <property type="match status" value="1"/>
</dbReference>
<dbReference type="PANTHER" id="PTHR43283:SF7">
    <property type="entry name" value="BETA-LACTAMASE-RELATED DOMAIN-CONTAINING PROTEIN"/>
    <property type="match status" value="1"/>
</dbReference>
<evidence type="ECO:0000313" key="3">
    <source>
        <dbReference type="Proteomes" id="UP000245202"/>
    </source>
</evidence>